<accession>A0A0G4IAA8</accession>
<evidence type="ECO:0008006" key="4">
    <source>
        <dbReference type="Google" id="ProtNLM"/>
    </source>
</evidence>
<dbReference type="EMBL" id="CDMZ01005747">
    <property type="protein sequence ID" value="CEM54016.1"/>
    <property type="molecule type" value="Genomic_DNA"/>
</dbReference>
<protein>
    <recommendedName>
        <fullName evidence="4">Hexosyltransferase</fullName>
    </recommendedName>
</protein>
<evidence type="ECO:0000313" key="3">
    <source>
        <dbReference type="EMBL" id="CEM54016.1"/>
    </source>
</evidence>
<evidence type="ECO:0000256" key="2">
    <source>
        <dbReference type="SAM" id="SignalP"/>
    </source>
</evidence>
<proteinExistence type="predicted"/>
<dbReference type="AlphaFoldDB" id="A0A0G4IAA8"/>
<sequence length="771" mass="84433">MRLRSFRLCCCCLCVVLALPLSSGGRVDQCNPLLFLGSLADEADARWSSLQEELLDLQTVLSPGVELVTFSFGVSDDTLNSGYVGDVRLERTTGEAFGFPPLTVDRDTAKILAALEAFCLFSKVAIEDGNEKEGRWEKEKEGMQLQKQVQRVARRRKASGCGGPSWLVVLRDSDLPSPVELLKFLDSELERELRQKFPHLSITDSEMRLGGSFAARFRAVAGERSTWLVRNLVGNCGNSFDAVNCAGHYVGANSLLVPGEVPLAFSARLVTDLCPATPFLKSRGSTAINVATWMVGSDDVMFLDPSKGIRKASHGDLRAAPLGVVRGGEGGGGQMEVRKAGEGFLDNAHVAPFCFRSGGDASPIFRFPRGLMGGGTSTLRVLVPHNVALSRRERQEGRREPIDVCLIVSASLEAQGKGVGELSGRGKTERTEVEGSDSVSERLHDFGFPSHPHEARETASVDRKVVSREFPFVRVWDLNVSQNGDVGGLVGLKALEGVLGGGRENTEENAGVALRWGQKEREGKGCSVPAPELLVVIASRWRNWRRRRRLRTALTAFTALAGKMEEGSVPFRFVFLLGAPPASLSESDGKGVMAEAQNSGDLLIQDDIGDEINVEAIAHTAYALERPSDGSERRHDAGLHPLAMKITRAAHLFLSLQDLPRPFWEGEFGGLRKENTQLNASECPSLDVSDWLFIVDDDSFVNPLHARRLLRQARNERGEVLDPRTERRLVANIANSPLEADLNQWVFPYFHAFLSAWAFFSPTHSFMQLSV</sequence>
<feature type="compositionally biased region" description="Basic and acidic residues" evidence="1">
    <location>
        <begin position="424"/>
        <end position="460"/>
    </location>
</feature>
<dbReference type="VEuPathDB" id="CryptoDB:Cvel_12434"/>
<organism evidence="3">
    <name type="scientific">Chromera velia CCMP2878</name>
    <dbReference type="NCBI Taxonomy" id="1169474"/>
    <lineage>
        <taxon>Eukaryota</taxon>
        <taxon>Sar</taxon>
        <taxon>Alveolata</taxon>
        <taxon>Colpodellida</taxon>
        <taxon>Chromeraceae</taxon>
        <taxon>Chromera</taxon>
    </lineage>
</organism>
<feature type="chain" id="PRO_5005192779" description="Hexosyltransferase" evidence="2">
    <location>
        <begin position="25"/>
        <end position="771"/>
    </location>
</feature>
<feature type="signal peptide" evidence="2">
    <location>
        <begin position="1"/>
        <end position="24"/>
    </location>
</feature>
<gene>
    <name evidence="3" type="ORF">Cvel_12434</name>
</gene>
<keyword evidence="2" id="KW-0732">Signal</keyword>
<reference evidence="3" key="1">
    <citation type="submission" date="2014-11" db="EMBL/GenBank/DDBJ databases">
        <authorList>
            <person name="Otto D Thomas"/>
            <person name="Naeem Raeece"/>
        </authorList>
    </citation>
    <scope>NUCLEOTIDE SEQUENCE</scope>
</reference>
<evidence type="ECO:0000256" key="1">
    <source>
        <dbReference type="SAM" id="MobiDB-lite"/>
    </source>
</evidence>
<name>A0A0G4IAA8_9ALVE</name>
<feature type="region of interest" description="Disordered" evidence="1">
    <location>
        <begin position="418"/>
        <end position="460"/>
    </location>
</feature>